<organism evidence="1">
    <name type="scientific">Brassica oleracea</name>
    <name type="common">Wild cabbage</name>
    <dbReference type="NCBI Taxonomy" id="3712"/>
    <lineage>
        <taxon>Eukaryota</taxon>
        <taxon>Viridiplantae</taxon>
        <taxon>Streptophyta</taxon>
        <taxon>Embryophyta</taxon>
        <taxon>Tracheophyta</taxon>
        <taxon>Spermatophyta</taxon>
        <taxon>Magnoliopsida</taxon>
        <taxon>eudicotyledons</taxon>
        <taxon>Gunneridae</taxon>
        <taxon>Pentapetalae</taxon>
        <taxon>rosids</taxon>
        <taxon>malvids</taxon>
        <taxon>Brassicales</taxon>
        <taxon>Brassicaceae</taxon>
        <taxon>Brassiceae</taxon>
        <taxon>Brassica</taxon>
    </lineage>
</organism>
<protein>
    <submittedName>
        <fullName evidence="1">Uncharacterized protein</fullName>
    </submittedName>
</protein>
<sequence length="72" mass="8327">MCTTLHVKGIKTKSSPFSVFIEEKNILPLLWRFASSSLSLLTLRLYQNLFSLETTDPINETRMRILQIPTRS</sequence>
<dbReference type="EMBL" id="LR031875">
    <property type="protein sequence ID" value="VDD28154.1"/>
    <property type="molecule type" value="Genomic_DNA"/>
</dbReference>
<dbReference type="AlphaFoldDB" id="A0A3P6DYM2"/>
<proteinExistence type="predicted"/>
<gene>
    <name evidence="1" type="ORF">BOLC9T53477H</name>
</gene>
<accession>A0A3P6DYM2</accession>
<name>A0A3P6DYM2_BRAOL</name>
<evidence type="ECO:0000313" key="1">
    <source>
        <dbReference type="EMBL" id="VDD28154.1"/>
    </source>
</evidence>
<reference evidence="1" key="1">
    <citation type="submission" date="2018-11" db="EMBL/GenBank/DDBJ databases">
        <authorList>
            <consortium name="Genoscope - CEA"/>
            <person name="William W."/>
        </authorList>
    </citation>
    <scope>NUCLEOTIDE SEQUENCE</scope>
</reference>